<dbReference type="WBParaSite" id="SBAD_0000658901-mRNA-1">
    <property type="protein sequence ID" value="SBAD_0000658901-mRNA-1"/>
    <property type="gene ID" value="SBAD_0000658901"/>
</dbReference>
<dbReference type="InterPro" id="IPR017997">
    <property type="entry name" value="Vinculin"/>
</dbReference>
<dbReference type="OrthoDB" id="29742at2759"/>
<accession>A0A183IRU5</accession>
<name>A0A183IRU5_9BILA</name>
<dbReference type="PANTHER" id="PTHR46180">
    <property type="entry name" value="VINCULIN"/>
    <property type="match status" value="1"/>
</dbReference>
<keyword evidence="6" id="KW-0175">Coiled coil</keyword>
<dbReference type="Gene3D" id="1.20.120.230">
    <property type="entry name" value="Alpha-catenin/vinculin-like"/>
    <property type="match status" value="2"/>
</dbReference>
<dbReference type="PRINTS" id="PR00806">
    <property type="entry name" value="VINCULIN"/>
</dbReference>
<evidence type="ECO:0000313" key="8">
    <source>
        <dbReference type="EMBL" id="VDP09801.1"/>
    </source>
</evidence>
<evidence type="ECO:0000256" key="3">
    <source>
        <dbReference type="ARBA" id="ARBA00014125"/>
    </source>
</evidence>
<feature type="region of interest" description="Disordered" evidence="7">
    <location>
        <begin position="356"/>
        <end position="385"/>
    </location>
</feature>
<sequence length="527" mass="58218">MANRDLNFSNKAHNLQDHSLRCAETGRMVGTAGTCKNKKAVEALCSAANQVANMTPQVINAGKIRFHYPDNQSADEHFENLRREFADALQRLRVLVDDAVDRGDFIKASDVYILPYMCSQYFIENLMRHHAHECDDAIRNCQPQKMVDNTSSIARLANRVLMAAKNEADNSEDPLFVGKIKQAADRLQAGMTPLPIPPMVNDAKQIALNPRDQYAGNRWKDSNRALLDAVGQVRKAILPESLPNLAGLDIGGLSSTLPRSFRWSPKPYGDSSGCFSRGMTIGVGGGDEDDDQLQMGYASDSVAPVTWTRRKKSMPAASLPKIDFRSMFDLSQFQIPQGGREFPAGPHVPAIIAKRREEVAPPRPPPPLEVRTSPRLPPPPQETDDEEEMRAFWERVPLPKANQPILSAAHSLHKEVQQWSSRENDIVAAAKRMAILMAKLSQLVRGEGGSKKDLIDCAKAIADASEEVTRLAVLLARQCTDIKMRKALLQVCERIPTIATQLKILSTVKATMLGSQGKIYILVAVDC</sequence>
<dbReference type="Gene3D" id="1.20.120.810">
    <property type="entry name" value="Vinculin, Vh2 four-helix bundle"/>
    <property type="match status" value="1"/>
</dbReference>
<dbReference type="GO" id="GO:0007155">
    <property type="term" value="P:cell adhesion"/>
    <property type="evidence" value="ECO:0007669"/>
    <property type="project" value="InterPro"/>
</dbReference>
<evidence type="ECO:0000256" key="2">
    <source>
        <dbReference type="ARBA" id="ARBA00008376"/>
    </source>
</evidence>
<dbReference type="InterPro" id="IPR036723">
    <property type="entry name" value="Alpha-catenin/vinculin-like_sf"/>
</dbReference>
<evidence type="ECO:0000256" key="6">
    <source>
        <dbReference type="SAM" id="Coils"/>
    </source>
</evidence>
<dbReference type="Proteomes" id="UP000270296">
    <property type="component" value="Unassembled WGS sequence"/>
</dbReference>
<dbReference type="InterPro" id="IPR006077">
    <property type="entry name" value="Vinculin/catenin"/>
</dbReference>
<organism evidence="10">
    <name type="scientific">Soboliphyme baturini</name>
    <dbReference type="NCBI Taxonomy" id="241478"/>
    <lineage>
        <taxon>Eukaryota</taxon>
        <taxon>Metazoa</taxon>
        <taxon>Ecdysozoa</taxon>
        <taxon>Nematoda</taxon>
        <taxon>Enoplea</taxon>
        <taxon>Dorylaimia</taxon>
        <taxon>Dioctophymatida</taxon>
        <taxon>Dioctophymatoidea</taxon>
        <taxon>Soboliphymatidae</taxon>
        <taxon>Soboliphyme</taxon>
    </lineage>
</organism>
<dbReference type="Pfam" id="PF01044">
    <property type="entry name" value="Vinculin"/>
    <property type="match status" value="1"/>
</dbReference>
<proteinExistence type="inferred from homology"/>
<keyword evidence="4" id="KW-0963">Cytoplasm</keyword>
<comment type="subcellular location">
    <subcellularLocation>
        <location evidence="1">Cytoplasm</location>
    </subcellularLocation>
</comment>
<dbReference type="GO" id="GO:0071944">
    <property type="term" value="C:cell periphery"/>
    <property type="evidence" value="ECO:0007669"/>
    <property type="project" value="UniProtKB-ARBA"/>
</dbReference>
<evidence type="ECO:0000256" key="1">
    <source>
        <dbReference type="ARBA" id="ARBA00004496"/>
    </source>
</evidence>
<dbReference type="SUPFAM" id="SSF47220">
    <property type="entry name" value="alpha-catenin/vinculin-like"/>
    <property type="match status" value="3"/>
</dbReference>
<reference evidence="10" key="1">
    <citation type="submission" date="2016-06" db="UniProtKB">
        <authorList>
            <consortium name="WormBaseParasite"/>
        </authorList>
    </citation>
    <scope>IDENTIFICATION</scope>
</reference>
<dbReference type="EMBL" id="UZAM01009674">
    <property type="protein sequence ID" value="VDP09801.1"/>
    <property type="molecule type" value="Genomic_DNA"/>
</dbReference>
<evidence type="ECO:0000256" key="7">
    <source>
        <dbReference type="SAM" id="MobiDB-lite"/>
    </source>
</evidence>
<comment type="similarity">
    <text evidence="2">Belongs to the vinculin/alpha-catenin family.</text>
</comment>
<reference evidence="8 9" key="2">
    <citation type="submission" date="2018-11" db="EMBL/GenBank/DDBJ databases">
        <authorList>
            <consortium name="Pathogen Informatics"/>
        </authorList>
    </citation>
    <scope>NUCLEOTIDE SEQUENCE [LARGE SCALE GENOMIC DNA]</scope>
</reference>
<evidence type="ECO:0000256" key="4">
    <source>
        <dbReference type="ARBA" id="ARBA00022490"/>
    </source>
</evidence>
<dbReference type="GO" id="GO:0051015">
    <property type="term" value="F:actin filament binding"/>
    <property type="evidence" value="ECO:0007669"/>
    <property type="project" value="InterPro"/>
</dbReference>
<keyword evidence="5" id="KW-0009">Actin-binding</keyword>
<feature type="coiled-coil region" evidence="6">
    <location>
        <begin position="71"/>
        <end position="98"/>
    </location>
</feature>
<gene>
    <name evidence="8" type="ORF">SBAD_LOCUS6342</name>
</gene>
<evidence type="ECO:0000313" key="10">
    <source>
        <dbReference type="WBParaSite" id="SBAD_0000658901-mRNA-1"/>
    </source>
</evidence>
<dbReference type="GO" id="GO:0005737">
    <property type="term" value="C:cytoplasm"/>
    <property type="evidence" value="ECO:0007669"/>
    <property type="project" value="UniProtKB-SubCell"/>
</dbReference>
<keyword evidence="9" id="KW-1185">Reference proteome</keyword>
<dbReference type="AlphaFoldDB" id="A0A183IRU5"/>
<protein>
    <recommendedName>
        <fullName evidence="3">Vinculin</fullName>
    </recommendedName>
</protein>
<evidence type="ECO:0000313" key="9">
    <source>
        <dbReference type="Proteomes" id="UP000270296"/>
    </source>
</evidence>
<evidence type="ECO:0000256" key="5">
    <source>
        <dbReference type="ARBA" id="ARBA00023203"/>
    </source>
</evidence>